<dbReference type="RefSeq" id="WP_272748875.1">
    <property type="nucleotide sequence ID" value="NZ_JAQQKX010000012.1"/>
</dbReference>
<keyword evidence="4" id="KW-1185">Reference proteome</keyword>
<dbReference type="EMBL" id="JAQQKX010000012">
    <property type="protein sequence ID" value="MDC7684400.1"/>
    <property type="molecule type" value="Genomic_DNA"/>
</dbReference>
<dbReference type="SUPFAM" id="SSF53955">
    <property type="entry name" value="Lysozyme-like"/>
    <property type="match status" value="1"/>
</dbReference>
<evidence type="ECO:0000256" key="1">
    <source>
        <dbReference type="ARBA" id="ARBA00009387"/>
    </source>
</evidence>
<dbReference type="Proteomes" id="UP001214854">
    <property type="component" value="Unassembled WGS sequence"/>
</dbReference>
<comment type="caution">
    <text evidence="3">The sequence shown here is derived from an EMBL/GenBank/DDBJ whole genome shotgun (WGS) entry which is preliminary data.</text>
</comment>
<reference evidence="3 4" key="1">
    <citation type="submission" date="2023-01" db="EMBL/GenBank/DDBJ databases">
        <title>Novel species of the genus Asticcacaulis isolated from rivers.</title>
        <authorList>
            <person name="Lu H."/>
        </authorList>
    </citation>
    <scope>NUCLEOTIDE SEQUENCE [LARGE SCALE GENOMIC DNA]</scope>
    <source>
        <strain evidence="3 4">BYS171W</strain>
    </source>
</reference>
<comment type="similarity">
    <text evidence="1">Belongs to the virb1 family.</text>
</comment>
<evidence type="ECO:0000259" key="2">
    <source>
        <dbReference type="Pfam" id="PF01464"/>
    </source>
</evidence>
<sequence length="285" mass="31695">MSNGVWLSVTFAIAVFTSGRAESAPRDPIAFQPEAFSDFLTEMSIAPDVRVAIAGARLERLKAFNHVRKPIGRQRRFNLARRFENGKTTLSVAQMANQSLVRATAVSYSVDPAYFLALAHRESRFDHLARAPTSSASGLFQFTENTWLCVLRQYGAAYGIEEASAMSRSSSGRCRPSSVLARWRLLALRYDPKLNAAMAALHTRDNAAELRQLLGRGPSAVDLYAFHFFGADEGTRFLTASPSLPAPLITPRAASSNRSLFFDRRGHPRSVWEVRRQMEESFYGV</sequence>
<name>A0ABT5HWF2_9CAUL</name>
<dbReference type="Gene3D" id="1.10.530.10">
    <property type="match status" value="1"/>
</dbReference>
<feature type="domain" description="Transglycosylase SLT" evidence="2">
    <location>
        <begin position="100"/>
        <end position="146"/>
    </location>
</feature>
<dbReference type="InterPro" id="IPR023346">
    <property type="entry name" value="Lysozyme-like_dom_sf"/>
</dbReference>
<dbReference type="Pfam" id="PF01464">
    <property type="entry name" value="SLT"/>
    <property type="match status" value="1"/>
</dbReference>
<evidence type="ECO:0000313" key="4">
    <source>
        <dbReference type="Proteomes" id="UP001214854"/>
    </source>
</evidence>
<gene>
    <name evidence="3" type="ORF">PQU92_14025</name>
</gene>
<protein>
    <submittedName>
        <fullName evidence="3">Transglycosylase SLT domain-containing protein</fullName>
    </submittedName>
</protein>
<evidence type="ECO:0000313" key="3">
    <source>
        <dbReference type="EMBL" id="MDC7684400.1"/>
    </source>
</evidence>
<proteinExistence type="inferred from homology"/>
<dbReference type="InterPro" id="IPR008258">
    <property type="entry name" value="Transglycosylase_SLT_dom_1"/>
</dbReference>
<accession>A0ABT5HWF2</accession>
<organism evidence="3 4">
    <name type="scientific">Asticcacaulis aquaticus</name>
    <dbReference type="NCBI Taxonomy" id="2984212"/>
    <lineage>
        <taxon>Bacteria</taxon>
        <taxon>Pseudomonadati</taxon>
        <taxon>Pseudomonadota</taxon>
        <taxon>Alphaproteobacteria</taxon>
        <taxon>Caulobacterales</taxon>
        <taxon>Caulobacteraceae</taxon>
        <taxon>Asticcacaulis</taxon>
    </lineage>
</organism>